<feature type="domain" description="Dienelactone hydrolase" evidence="2">
    <location>
        <begin position="178"/>
        <end position="283"/>
    </location>
</feature>
<dbReference type="InterPro" id="IPR029058">
    <property type="entry name" value="AB_hydrolase_fold"/>
</dbReference>
<sequence>MRRIWLWIGLAVAVIAILVAVNSFRGRLGWTAMVQTPADLAQQIAPGFTWVVPEGEGPFPAAMLLSGCDGPQSNLNRLAAELAAAGWLSVIVDSHGPRGLDDAQLWRLVCAGQILNGAERASDIAVALAILRDRPDVQADRIALIGLSHGGWAALDFLALAEAGTVPPLLTDWPETMAARPHDGVRGAALFYPYCGLASVGSAARLPADLAYLFLLVDGDTITNERRCLTIAGSLLSQGATVAVTTYEGATHSFDQEEKSFLSSLEFNAETTAAATRATRQFLDGL</sequence>
<protein>
    <submittedName>
        <fullName evidence="3">Dienelactone hydrolase family protein</fullName>
    </submittedName>
</protein>
<dbReference type="PANTHER" id="PTHR22946">
    <property type="entry name" value="DIENELACTONE HYDROLASE DOMAIN-CONTAINING PROTEIN-RELATED"/>
    <property type="match status" value="1"/>
</dbReference>
<proteinExistence type="predicted"/>
<organism evidence="3 4">
    <name type="scientific">Paracoccus stylophorae</name>
    <dbReference type="NCBI Taxonomy" id="659350"/>
    <lineage>
        <taxon>Bacteria</taxon>
        <taxon>Pseudomonadati</taxon>
        <taxon>Pseudomonadota</taxon>
        <taxon>Alphaproteobacteria</taxon>
        <taxon>Rhodobacterales</taxon>
        <taxon>Paracoccaceae</taxon>
        <taxon>Paracoccus</taxon>
    </lineage>
</organism>
<accession>A0ABY7SWX3</accession>
<dbReference type="SUPFAM" id="SSF53474">
    <property type="entry name" value="alpha/beta-Hydrolases"/>
    <property type="match status" value="1"/>
</dbReference>
<evidence type="ECO:0000313" key="3">
    <source>
        <dbReference type="EMBL" id="WCR10731.1"/>
    </source>
</evidence>
<dbReference type="GO" id="GO:0016787">
    <property type="term" value="F:hydrolase activity"/>
    <property type="evidence" value="ECO:0007669"/>
    <property type="project" value="UniProtKB-KW"/>
</dbReference>
<evidence type="ECO:0000259" key="2">
    <source>
        <dbReference type="Pfam" id="PF01738"/>
    </source>
</evidence>
<reference evidence="3 4" key="1">
    <citation type="submission" date="2021-01" db="EMBL/GenBank/DDBJ databases">
        <title>Biogeographic distribution of Paracoccus.</title>
        <authorList>
            <person name="Hollensteiner J."/>
            <person name="Leineberger J."/>
            <person name="Brinkhoff T."/>
            <person name="Daniel R."/>
        </authorList>
    </citation>
    <scope>NUCLEOTIDE SEQUENCE [LARGE SCALE GENOMIC DNA]</scope>
    <source>
        <strain evidence="3 4">LMG25392</strain>
    </source>
</reference>
<gene>
    <name evidence="3" type="ORF">JHW45_17130</name>
</gene>
<keyword evidence="1 3" id="KW-0378">Hydrolase</keyword>
<name>A0ABY7SWX3_9RHOB</name>
<dbReference type="Pfam" id="PF01738">
    <property type="entry name" value="DLH"/>
    <property type="match status" value="1"/>
</dbReference>
<dbReference type="Proteomes" id="UP001218412">
    <property type="component" value="Chromosome"/>
</dbReference>
<evidence type="ECO:0000313" key="4">
    <source>
        <dbReference type="Proteomes" id="UP001218412"/>
    </source>
</evidence>
<dbReference type="EMBL" id="CP067134">
    <property type="protein sequence ID" value="WCR10731.1"/>
    <property type="molecule type" value="Genomic_DNA"/>
</dbReference>
<dbReference type="InterPro" id="IPR050261">
    <property type="entry name" value="FrsA_esterase"/>
</dbReference>
<dbReference type="PANTHER" id="PTHR22946:SF9">
    <property type="entry name" value="POLYKETIDE TRANSFERASE AF380"/>
    <property type="match status" value="1"/>
</dbReference>
<dbReference type="RefSeq" id="WP_272858807.1">
    <property type="nucleotide sequence ID" value="NZ_CP067134.1"/>
</dbReference>
<evidence type="ECO:0000256" key="1">
    <source>
        <dbReference type="ARBA" id="ARBA00022801"/>
    </source>
</evidence>
<dbReference type="InterPro" id="IPR002925">
    <property type="entry name" value="Dienelactn_hydro"/>
</dbReference>
<keyword evidence="4" id="KW-1185">Reference proteome</keyword>
<dbReference type="Gene3D" id="3.40.50.1820">
    <property type="entry name" value="alpha/beta hydrolase"/>
    <property type="match status" value="1"/>
</dbReference>